<evidence type="ECO:0000256" key="1">
    <source>
        <dbReference type="SAM" id="MobiDB-lite"/>
    </source>
</evidence>
<organism evidence="2 3">
    <name type="scientific">Streptosporangium sandarakinum</name>
    <dbReference type="NCBI Taxonomy" id="1260955"/>
    <lineage>
        <taxon>Bacteria</taxon>
        <taxon>Bacillati</taxon>
        <taxon>Actinomycetota</taxon>
        <taxon>Actinomycetes</taxon>
        <taxon>Streptosporangiales</taxon>
        <taxon>Streptosporangiaceae</taxon>
        <taxon>Streptosporangium</taxon>
    </lineage>
</organism>
<accession>A0A852UUI1</accession>
<name>A0A852UUI1_9ACTN</name>
<evidence type="ECO:0000313" key="3">
    <source>
        <dbReference type="Proteomes" id="UP000576393"/>
    </source>
</evidence>
<dbReference type="Proteomes" id="UP000576393">
    <property type="component" value="Unassembled WGS sequence"/>
</dbReference>
<dbReference type="EMBL" id="JACCCO010000001">
    <property type="protein sequence ID" value="NYF39228.1"/>
    <property type="molecule type" value="Genomic_DNA"/>
</dbReference>
<comment type="caution">
    <text evidence="2">The sequence shown here is derived from an EMBL/GenBank/DDBJ whole genome shotgun (WGS) entry which is preliminary data.</text>
</comment>
<gene>
    <name evidence="2" type="ORF">HDA43_001387</name>
</gene>
<evidence type="ECO:0000313" key="2">
    <source>
        <dbReference type="EMBL" id="NYF39228.1"/>
    </source>
</evidence>
<reference evidence="2 3" key="1">
    <citation type="submission" date="2020-07" db="EMBL/GenBank/DDBJ databases">
        <title>Sequencing the genomes of 1000 actinobacteria strains.</title>
        <authorList>
            <person name="Klenk H.-P."/>
        </authorList>
    </citation>
    <scope>NUCLEOTIDE SEQUENCE [LARGE SCALE GENOMIC DNA]</scope>
    <source>
        <strain evidence="2 3">DSM 45763</strain>
    </source>
</reference>
<dbReference type="AlphaFoldDB" id="A0A852UUI1"/>
<sequence>MCGAVTLTPDPRVRGKPAGRPGTAFQGQPGTALSGVAGGLAETVCRTLDMFYVASFNSM</sequence>
<feature type="region of interest" description="Disordered" evidence="1">
    <location>
        <begin position="1"/>
        <end position="29"/>
    </location>
</feature>
<keyword evidence="3" id="KW-1185">Reference proteome</keyword>
<proteinExistence type="predicted"/>
<protein>
    <submittedName>
        <fullName evidence="2">Uncharacterized protein</fullName>
    </submittedName>
</protein>